<sequence length="109" mass="12154">MYLSILTTLLAISAPVLGAWEYKEVVATMGCVCMERAPSGQTDQANLEYTQGGCDLYQGVIARTSDFWDRGKFFCAIPMHTITPATWDQDWCRKHWPTTSYGFCNGVTG</sequence>
<proteinExistence type="predicted"/>
<evidence type="ECO:0000256" key="1">
    <source>
        <dbReference type="SAM" id="SignalP"/>
    </source>
</evidence>
<protein>
    <submittedName>
        <fullName evidence="2">Uncharacterized protein</fullName>
    </submittedName>
</protein>
<evidence type="ECO:0000313" key="2">
    <source>
        <dbReference type="EMBL" id="EOA81510.1"/>
    </source>
</evidence>
<dbReference type="OrthoDB" id="3662865at2759"/>
<reference evidence="2 3" key="1">
    <citation type="journal article" date="2012" name="PLoS Pathog.">
        <title>Diverse lifestyles and strategies of plant pathogenesis encoded in the genomes of eighteen Dothideomycetes fungi.</title>
        <authorList>
            <person name="Ohm R.A."/>
            <person name="Feau N."/>
            <person name="Henrissat B."/>
            <person name="Schoch C.L."/>
            <person name="Horwitz B.A."/>
            <person name="Barry K.W."/>
            <person name="Condon B.J."/>
            <person name="Copeland A.C."/>
            <person name="Dhillon B."/>
            <person name="Glaser F."/>
            <person name="Hesse C.N."/>
            <person name="Kosti I."/>
            <person name="LaButti K."/>
            <person name="Lindquist E.A."/>
            <person name="Lucas S."/>
            <person name="Salamov A.A."/>
            <person name="Bradshaw R.E."/>
            <person name="Ciuffetti L."/>
            <person name="Hamelin R.C."/>
            <person name="Kema G.H.J."/>
            <person name="Lawrence C."/>
            <person name="Scott J.A."/>
            <person name="Spatafora J.W."/>
            <person name="Turgeon B.G."/>
            <person name="de Wit P.J.G.M."/>
            <person name="Zhong S."/>
            <person name="Goodwin S.B."/>
            <person name="Grigoriev I.V."/>
        </authorList>
    </citation>
    <scope>NUCLEOTIDE SEQUENCE [LARGE SCALE GENOMIC DNA]</scope>
    <source>
        <strain evidence="3">28A</strain>
    </source>
</reference>
<dbReference type="RefSeq" id="XP_008030683.1">
    <property type="nucleotide sequence ID" value="XM_008032492.1"/>
</dbReference>
<reference evidence="2 3" key="2">
    <citation type="journal article" date="2013" name="PLoS Genet.">
        <title>Comparative genome structure, secondary metabolite, and effector coding capacity across Cochliobolus pathogens.</title>
        <authorList>
            <person name="Condon B.J."/>
            <person name="Leng Y."/>
            <person name="Wu D."/>
            <person name="Bushley K.E."/>
            <person name="Ohm R.A."/>
            <person name="Otillar R."/>
            <person name="Martin J."/>
            <person name="Schackwitz W."/>
            <person name="Grimwood J."/>
            <person name="MohdZainudin N."/>
            <person name="Xue C."/>
            <person name="Wang R."/>
            <person name="Manning V.A."/>
            <person name="Dhillon B."/>
            <person name="Tu Z.J."/>
            <person name="Steffenson B.J."/>
            <person name="Salamov A."/>
            <person name="Sun H."/>
            <person name="Lowry S."/>
            <person name="LaButti K."/>
            <person name="Han J."/>
            <person name="Copeland A."/>
            <person name="Lindquist E."/>
            <person name="Barry K."/>
            <person name="Schmutz J."/>
            <person name="Baker S.E."/>
            <person name="Ciuffetti L.M."/>
            <person name="Grigoriev I.V."/>
            <person name="Zhong S."/>
            <person name="Turgeon B.G."/>
        </authorList>
    </citation>
    <scope>NUCLEOTIDE SEQUENCE [LARGE SCALE GENOMIC DNA]</scope>
    <source>
        <strain evidence="3">28A</strain>
    </source>
</reference>
<dbReference type="HOGENOM" id="CLU_2185586_0_0_1"/>
<name>R0I7G9_EXST2</name>
<accession>R0I7G9</accession>
<feature type="chain" id="PRO_5004342193" evidence="1">
    <location>
        <begin position="19"/>
        <end position="109"/>
    </location>
</feature>
<dbReference type="Proteomes" id="UP000016935">
    <property type="component" value="Unassembled WGS sequence"/>
</dbReference>
<keyword evidence="1" id="KW-0732">Signal</keyword>
<dbReference type="GeneID" id="19404010"/>
<feature type="signal peptide" evidence="1">
    <location>
        <begin position="1"/>
        <end position="18"/>
    </location>
</feature>
<evidence type="ECO:0000313" key="3">
    <source>
        <dbReference type="Proteomes" id="UP000016935"/>
    </source>
</evidence>
<gene>
    <name evidence="2" type="ORF">SETTUDRAFT_35343</name>
</gene>
<organism evidence="2 3">
    <name type="scientific">Exserohilum turcicum (strain 28A)</name>
    <name type="common">Northern leaf blight fungus</name>
    <name type="synonym">Setosphaeria turcica</name>
    <dbReference type="NCBI Taxonomy" id="671987"/>
    <lineage>
        <taxon>Eukaryota</taxon>
        <taxon>Fungi</taxon>
        <taxon>Dikarya</taxon>
        <taxon>Ascomycota</taxon>
        <taxon>Pezizomycotina</taxon>
        <taxon>Dothideomycetes</taxon>
        <taxon>Pleosporomycetidae</taxon>
        <taxon>Pleosporales</taxon>
        <taxon>Pleosporineae</taxon>
        <taxon>Pleosporaceae</taxon>
        <taxon>Exserohilum</taxon>
    </lineage>
</organism>
<dbReference type="EMBL" id="KB908866">
    <property type="protein sequence ID" value="EOA81510.1"/>
    <property type="molecule type" value="Genomic_DNA"/>
</dbReference>
<dbReference type="AlphaFoldDB" id="R0I7G9"/>
<keyword evidence="3" id="KW-1185">Reference proteome</keyword>